<feature type="domain" description="Exocyst complex component Sec3 PIP2-binding N-terminal" evidence="1">
    <location>
        <begin position="85"/>
        <end position="176"/>
    </location>
</feature>
<evidence type="ECO:0000313" key="3">
    <source>
        <dbReference type="Proteomes" id="UP000261540"/>
    </source>
</evidence>
<evidence type="ECO:0000259" key="1">
    <source>
        <dbReference type="SMART" id="SM01313"/>
    </source>
</evidence>
<dbReference type="Ensembl" id="ENSPKIT00000015619.1">
    <property type="protein sequence ID" value="ENSPKIP00000034698.1"/>
    <property type="gene ID" value="ENSPKIG00000013937.1"/>
</dbReference>
<proteinExistence type="predicted"/>
<organism evidence="2 3">
    <name type="scientific">Paramormyrops kingsleyae</name>
    <dbReference type="NCBI Taxonomy" id="1676925"/>
    <lineage>
        <taxon>Eukaryota</taxon>
        <taxon>Metazoa</taxon>
        <taxon>Chordata</taxon>
        <taxon>Craniata</taxon>
        <taxon>Vertebrata</taxon>
        <taxon>Euteleostomi</taxon>
        <taxon>Actinopterygii</taxon>
        <taxon>Neopterygii</taxon>
        <taxon>Teleostei</taxon>
        <taxon>Osteoglossocephala</taxon>
        <taxon>Osteoglossomorpha</taxon>
        <taxon>Osteoglossiformes</taxon>
        <taxon>Mormyridae</taxon>
        <taxon>Paramormyrops</taxon>
    </lineage>
</organism>
<dbReference type="OrthoDB" id="8734520at2759"/>
<dbReference type="KEGG" id="pki:111844243"/>
<dbReference type="Proteomes" id="UP000261540">
    <property type="component" value="Unplaced"/>
</dbReference>
<protein>
    <submittedName>
        <fullName evidence="2">Exocyst complex component 1 like</fullName>
    </submittedName>
</protein>
<dbReference type="AlphaFoldDB" id="A0A3B3SWS2"/>
<keyword evidence="3" id="KW-1185">Reference proteome</keyword>
<accession>A0A3B3SWS2</accession>
<dbReference type="GeneID" id="111844243"/>
<evidence type="ECO:0000313" key="2">
    <source>
        <dbReference type="Ensembl" id="ENSPKIP00000034698.1"/>
    </source>
</evidence>
<dbReference type="STRING" id="1676925.ENSPKIP00000034698"/>
<reference evidence="2" key="2">
    <citation type="submission" date="2025-09" db="UniProtKB">
        <authorList>
            <consortium name="Ensembl"/>
        </authorList>
    </citation>
    <scope>IDENTIFICATION</scope>
</reference>
<dbReference type="RefSeq" id="XP_023668317.1">
    <property type="nucleotide sequence ID" value="XM_023812549.2"/>
</dbReference>
<dbReference type="SMART" id="SM01313">
    <property type="entry name" value="Sec3-PIP2_bind"/>
    <property type="match status" value="1"/>
</dbReference>
<dbReference type="CTD" id="644145"/>
<dbReference type="GeneTree" id="ENSGT00940000162193"/>
<dbReference type="Pfam" id="PF15277">
    <property type="entry name" value="Sec3-PIP2_bind"/>
    <property type="match status" value="1"/>
</dbReference>
<reference evidence="2" key="1">
    <citation type="submission" date="2025-08" db="UniProtKB">
        <authorList>
            <consortium name="Ensembl"/>
        </authorList>
    </citation>
    <scope>IDENTIFICATION</scope>
</reference>
<dbReference type="InterPro" id="IPR028258">
    <property type="entry name" value="Sec3-PIP2_bind"/>
</dbReference>
<sequence length="225" mass="25994">MSEITEQPRSLKPLYVIRTTTTCNLIHRGMCGIAEDPHSVRVTLPCLRSRSDRWSMSSLIKEEMQRLLFRPKGQHLKELIEIVESEERRHFLCVSVAKRDTVRITVIKCVRSGTEEKYERLDEWFLKDLVLLDGKDSETDEPQFLMHFDAVRSFTAVSCASKYTLARALVSLSSKHHKRSLQLANFDRTYVQPTSMYSNRGDCMVLMQICVYAFNLLCLSLCPVP</sequence>
<name>A0A3B3SWS2_9TELE</name>